<organism evidence="2 3">
    <name type="scientific">Devosia ginsengisoli</name>
    <dbReference type="NCBI Taxonomy" id="400770"/>
    <lineage>
        <taxon>Bacteria</taxon>
        <taxon>Pseudomonadati</taxon>
        <taxon>Pseudomonadota</taxon>
        <taxon>Alphaproteobacteria</taxon>
        <taxon>Hyphomicrobiales</taxon>
        <taxon>Devosiaceae</taxon>
        <taxon>Devosia</taxon>
    </lineage>
</organism>
<accession>A0A5B8LW69</accession>
<evidence type="ECO:0000313" key="2">
    <source>
        <dbReference type="EMBL" id="QDZ11884.1"/>
    </source>
</evidence>
<dbReference type="RefSeq" id="WP_146290700.1">
    <property type="nucleotide sequence ID" value="NZ_CP042304.1"/>
</dbReference>
<feature type="signal peptide" evidence="1">
    <location>
        <begin position="1"/>
        <end position="24"/>
    </location>
</feature>
<dbReference type="EMBL" id="CP042304">
    <property type="protein sequence ID" value="QDZ11884.1"/>
    <property type="molecule type" value="Genomic_DNA"/>
</dbReference>
<proteinExistence type="predicted"/>
<dbReference type="OrthoDB" id="8478129at2"/>
<dbReference type="AlphaFoldDB" id="A0A5B8LW69"/>
<gene>
    <name evidence="2" type="ORF">FPZ08_14700</name>
</gene>
<dbReference type="Gene3D" id="3.40.190.10">
    <property type="entry name" value="Periplasmic binding protein-like II"/>
    <property type="match status" value="1"/>
</dbReference>
<keyword evidence="3" id="KW-1185">Reference proteome</keyword>
<name>A0A5B8LW69_9HYPH</name>
<keyword evidence="1" id="KW-0732">Signal</keyword>
<dbReference type="Proteomes" id="UP000315364">
    <property type="component" value="Chromosome"/>
</dbReference>
<feature type="chain" id="PRO_5022784520" description="Solute-binding protein family 5 domain-containing protein" evidence="1">
    <location>
        <begin position="25"/>
        <end position="133"/>
    </location>
</feature>
<dbReference type="SUPFAM" id="SSF53850">
    <property type="entry name" value="Periplasmic binding protein-like II"/>
    <property type="match status" value="1"/>
</dbReference>
<evidence type="ECO:0000313" key="3">
    <source>
        <dbReference type="Proteomes" id="UP000315364"/>
    </source>
</evidence>
<sequence>MGRSFVTALLLASCSAFVVSPASAETLRMAYGTAPVSADPYPYSDTQTGSLAEHVFEMLVGLDDAPLLATEWAWDSPTSIVFNLREGVSFFQWRALRGARRGLQHVPHDVSRRWPRQCRDLGAWARHQCRCGG</sequence>
<dbReference type="KEGG" id="dea:FPZ08_14700"/>
<reference evidence="2 3" key="1">
    <citation type="submission" date="2019-07" db="EMBL/GenBank/DDBJ databases">
        <title>Full genome sequence of Devosia sp. Gsoil 520.</title>
        <authorList>
            <person name="Im W.-T."/>
        </authorList>
    </citation>
    <scope>NUCLEOTIDE SEQUENCE [LARGE SCALE GENOMIC DNA]</scope>
    <source>
        <strain evidence="2 3">Gsoil 520</strain>
    </source>
</reference>
<evidence type="ECO:0008006" key="4">
    <source>
        <dbReference type="Google" id="ProtNLM"/>
    </source>
</evidence>
<protein>
    <recommendedName>
        <fullName evidence="4">Solute-binding protein family 5 domain-containing protein</fullName>
    </recommendedName>
</protein>
<evidence type="ECO:0000256" key="1">
    <source>
        <dbReference type="SAM" id="SignalP"/>
    </source>
</evidence>